<dbReference type="SUPFAM" id="SSF51905">
    <property type="entry name" value="FAD/NAD(P)-binding domain"/>
    <property type="match status" value="1"/>
</dbReference>
<evidence type="ECO:0000313" key="7">
    <source>
        <dbReference type="Proteomes" id="UP000184226"/>
    </source>
</evidence>
<reference evidence="6 7" key="1">
    <citation type="submission" date="2016-11" db="EMBL/GenBank/DDBJ databases">
        <authorList>
            <person name="Jaros S."/>
            <person name="Januszkiewicz K."/>
            <person name="Wedrychowicz H."/>
        </authorList>
    </citation>
    <scope>NUCLEOTIDE SEQUENCE [LARGE SCALE GENOMIC DNA]</scope>
    <source>
        <strain evidence="6 7">CGMCC 1.10190</strain>
    </source>
</reference>
<gene>
    <name evidence="6" type="ORF">SAMN04488135_11334</name>
</gene>
<dbReference type="STRING" id="658167.SAMN04488135_11334"/>
<dbReference type="Gene3D" id="3.50.50.60">
    <property type="entry name" value="FAD/NAD(P)-binding domain"/>
    <property type="match status" value="1"/>
</dbReference>
<dbReference type="AlphaFoldDB" id="A0A1M5Z8Z1"/>
<keyword evidence="1" id="KW-0004">4Fe-4S</keyword>
<evidence type="ECO:0000256" key="1">
    <source>
        <dbReference type="ARBA" id="ARBA00022485"/>
    </source>
</evidence>
<dbReference type="PANTHER" id="PTHR43498">
    <property type="entry name" value="FERREDOXIN:COB-COM HETERODISULFIDE REDUCTASE SUBUNIT A"/>
    <property type="match status" value="1"/>
</dbReference>
<accession>A0A1M5Z8Z1</accession>
<keyword evidence="2" id="KW-0479">Metal-binding</keyword>
<evidence type="ECO:0000256" key="3">
    <source>
        <dbReference type="ARBA" id="ARBA00023002"/>
    </source>
</evidence>
<keyword evidence="3" id="KW-0560">Oxidoreductase</keyword>
<sequence length="455" mass="48399">MSLKIENLIDETFDVLVGGGGVAGISAALAAARQGARTVLVEPRPFIGGNAATGLCIHTFLSKQGKQVVYGIAQEIVDRLIVLGGAVGHVPTQGGYVYAVTPVDADLFRMEATAMLAEAGVVVLYGTTLLAADADDGTVRRVTVCSKDRLGYLKAKVFVDATGDADLAFQAGAQCREGWDGSGAMQPVSMMLRAVSVDLSKACAALSEFPPVYAGKPGIDPFPVYFHGTFTRWNAILRDMGVYDHDDHQFWTNTVWPNQLNINASRMAGVNGNDPIDLSRATLQLTRQVQGLAQFLQKYIPGFENALFLPNAFVGVRETRNIKGVYEINEEDIRVGRKFDDSIGQACFPVDIHHPDGKSQQHIDVGGDGAYDLPYRALIPQGYTNLLAAGRCLSATSYAHGATRNMAPCMVTGEAAGVAAALAAQTNTACGELALDLLQARLRESGVYLGDSAPA</sequence>
<dbReference type="GO" id="GO:0046872">
    <property type="term" value="F:metal ion binding"/>
    <property type="evidence" value="ECO:0007669"/>
    <property type="project" value="UniProtKB-KW"/>
</dbReference>
<proteinExistence type="predicted"/>
<protein>
    <submittedName>
        <fullName evidence="6">FAD dependent oxidoreductase</fullName>
    </submittedName>
</protein>
<evidence type="ECO:0000256" key="4">
    <source>
        <dbReference type="ARBA" id="ARBA00023004"/>
    </source>
</evidence>
<keyword evidence="7" id="KW-1185">Reference proteome</keyword>
<organism evidence="6 7">
    <name type="scientific">Pollutimonas bauzanensis</name>
    <dbReference type="NCBI Taxonomy" id="658167"/>
    <lineage>
        <taxon>Bacteria</taxon>
        <taxon>Pseudomonadati</taxon>
        <taxon>Pseudomonadota</taxon>
        <taxon>Betaproteobacteria</taxon>
        <taxon>Burkholderiales</taxon>
        <taxon>Alcaligenaceae</taxon>
        <taxon>Pollutimonas</taxon>
    </lineage>
</organism>
<evidence type="ECO:0000313" key="6">
    <source>
        <dbReference type="EMBL" id="SHI20662.1"/>
    </source>
</evidence>
<evidence type="ECO:0000256" key="2">
    <source>
        <dbReference type="ARBA" id="ARBA00022723"/>
    </source>
</evidence>
<keyword evidence="5" id="KW-0411">Iron-sulfur</keyword>
<dbReference type="EMBL" id="FQXE01000013">
    <property type="protein sequence ID" value="SHI20662.1"/>
    <property type="molecule type" value="Genomic_DNA"/>
</dbReference>
<keyword evidence="4" id="KW-0408">Iron</keyword>
<evidence type="ECO:0000256" key="5">
    <source>
        <dbReference type="ARBA" id="ARBA00023014"/>
    </source>
</evidence>
<name>A0A1M5Z8Z1_9BURK</name>
<dbReference type="InterPro" id="IPR036188">
    <property type="entry name" value="FAD/NAD-bd_sf"/>
</dbReference>
<dbReference type="Pfam" id="PF12831">
    <property type="entry name" value="FAD_oxidored"/>
    <property type="match status" value="1"/>
</dbReference>
<dbReference type="GO" id="GO:0016491">
    <property type="term" value="F:oxidoreductase activity"/>
    <property type="evidence" value="ECO:0007669"/>
    <property type="project" value="UniProtKB-KW"/>
</dbReference>
<dbReference type="OrthoDB" id="9777740at2"/>
<dbReference type="InterPro" id="IPR039650">
    <property type="entry name" value="HdrA-like"/>
</dbReference>
<dbReference type="RefSeq" id="WP_073106735.1">
    <property type="nucleotide sequence ID" value="NZ_FQXE01000013.1"/>
</dbReference>
<dbReference type="GO" id="GO:0051539">
    <property type="term" value="F:4 iron, 4 sulfur cluster binding"/>
    <property type="evidence" value="ECO:0007669"/>
    <property type="project" value="UniProtKB-KW"/>
</dbReference>
<dbReference type="Proteomes" id="UP000184226">
    <property type="component" value="Unassembled WGS sequence"/>
</dbReference>
<dbReference type="PANTHER" id="PTHR43498:SF1">
    <property type="entry name" value="COB--COM HETERODISULFIDE REDUCTASE IRON-SULFUR SUBUNIT A"/>
    <property type="match status" value="1"/>
</dbReference>